<dbReference type="AlphaFoldDB" id="A0A2K1IUN2"/>
<evidence type="ECO:0000313" key="1">
    <source>
        <dbReference type="EMBL" id="PNR32985.1"/>
    </source>
</evidence>
<dbReference type="Proteomes" id="UP000006727">
    <property type="component" value="Chromosome 20"/>
</dbReference>
<accession>A0A2K1IUN2</accession>
<gene>
    <name evidence="1" type="ORF">PHYPA_024928</name>
</gene>
<dbReference type="EnsemblPlants" id="Pp3c20_9009V3.1">
    <property type="protein sequence ID" value="PAC:32946846.CDS.1"/>
    <property type="gene ID" value="Pp3c20_9009"/>
</dbReference>
<keyword evidence="3" id="KW-1185">Reference proteome</keyword>
<evidence type="ECO:0000313" key="2">
    <source>
        <dbReference type="EnsemblPlants" id="PAC:32946846.CDS.1"/>
    </source>
</evidence>
<evidence type="ECO:0000313" key="3">
    <source>
        <dbReference type="Proteomes" id="UP000006727"/>
    </source>
</evidence>
<proteinExistence type="predicted"/>
<dbReference type="EMBL" id="ABEU02000020">
    <property type="protein sequence ID" value="PNR32985.1"/>
    <property type="molecule type" value="Genomic_DNA"/>
</dbReference>
<reference evidence="2" key="3">
    <citation type="submission" date="2020-12" db="UniProtKB">
        <authorList>
            <consortium name="EnsemblPlants"/>
        </authorList>
    </citation>
    <scope>IDENTIFICATION</scope>
</reference>
<protein>
    <submittedName>
        <fullName evidence="1 2">Uncharacterized protein</fullName>
    </submittedName>
</protein>
<dbReference type="InParanoid" id="A0A2K1IUN2"/>
<reference evidence="1 3" key="2">
    <citation type="journal article" date="2018" name="Plant J.">
        <title>The Physcomitrella patens chromosome-scale assembly reveals moss genome structure and evolution.</title>
        <authorList>
            <person name="Lang D."/>
            <person name="Ullrich K.K."/>
            <person name="Murat F."/>
            <person name="Fuchs J."/>
            <person name="Jenkins J."/>
            <person name="Haas F.B."/>
            <person name="Piednoel M."/>
            <person name="Gundlach H."/>
            <person name="Van Bel M."/>
            <person name="Meyberg R."/>
            <person name="Vives C."/>
            <person name="Morata J."/>
            <person name="Symeonidi A."/>
            <person name="Hiss M."/>
            <person name="Muchero W."/>
            <person name="Kamisugi Y."/>
            <person name="Saleh O."/>
            <person name="Blanc G."/>
            <person name="Decker E.L."/>
            <person name="van Gessel N."/>
            <person name="Grimwood J."/>
            <person name="Hayes R.D."/>
            <person name="Graham S.W."/>
            <person name="Gunter L.E."/>
            <person name="McDaniel S.F."/>
            <person name="Hoernstein S.N.W."/>
            <person name="Larsson A."/>
            <person name="Li F.W."/>
            <person name="Perroud P.F."/>
            <person name="Phillips J."/>
            <person name="Ranjan P."/>
            <person name="Rokshar D.S."/>
            <person name="Rothfels C.J."/>
            <person name="Schneider L."/>
            <person name="Shu S."/>
            <person name="Stevenson D.W."/>
            <person name="Thummler F."/>
            <person name="Tillich M."/>
            <person name="Villarreal Aguilar J.C."/>
            <person name="Widiez T."/>
            <person name="Wong G.K."/>
            <person name="Wymore A."/>
            <person name="Zhang Y."/>
            <person name="Zimmer A.D."/>
            <person name="Quatrano R.S."/>
            <person name="Mayer K.F.X."/>
            <person name="Goodstein D."/>
            <person name="Casacuberta J.M."/>
            <person name="Vandepoele K."/>
            <person name="Reski R."/>
            <person name="Cuming A.C."/>
            <person name="Tuskan G.A."/>
            <person name="Maumus F."/>
            <person name="Salse J."/>
            <person name="Schmutz J."/>
            <person name="Rensing S.A."/>
        </authorList>
    </citation>
    <scope>NUCLEOTIDE SEQUENCE [LARGE SCALE GENOMIC DNA]</scope>
    <source>
        <strain evidence="2 3">cv. Gransden 2004</strain>
    </source>
</reference>
<reference evidence="1 3" key="1">
    <citation type="journal article" date="2008" name="Science">
        <title>The Physcomitrella genome reveals evolutionary insights into the conquest of land by plants.</title>
        <authorList>
            <person name="Rensing S."/>
            <person name="Lang D."/>
            <person name="Zimmer A."/>
            <person name="Terry A."/>
            <person name="Salamov A."/>
            <person name="Shapiro H."/>
            <person name="Nishiyama T."/>
            <person name="Perroud P.-F."/>
            <person name="Lindquist E."/>
            <person name="Kamisugi Y."/>
            <person name="Tanahashi T."/>
            <person name="Sakakibara K."/>
            <person name="Fujita T."/>
            <person name="Oishi K."/>
            <person name="Shin-I T."/>
            <person name="Kuroki Y."/>
            <person name="Toyoda A."/>
            <person name="Suzuki Y."/>
            <person name="Hashimoto A."/>
            <person name="Yamaguchi K."/>
            <person name="Sugano A."/>
            <person name="Kohara Y."/>
            <person name="Fujiyama A."/>
            <person name="Anterola A."/>
            <person name="Aoki S."/>
            <person name="Ashton N."/>
            <person name="Barbazuk W.B."/>
            <person name="Barker E."/>
            <person name="Bennetzen J."/>
            <person name="Bezanilla M."/>
            <person name="Blankenship R."/>
            <person name="Cho S.H."/>
            <person name="Dutcher S."/>
            <person name="Estelle M."/>
            <person name="Fawcett J.A."/>
            <person name="Gundlach H."/>
            <person name="Hanada K."/>
            <person name="Heyl A."/>
            <person name="Hicks K.A."/>
            <person name="Hugh J."/>
            <person name="Lohr M."/>
            <person name="Mayer K."/>
            <person name="Melkozernov A."/>
            <person name="Murata T."/>
            <person name="Nelson D."/>
            <person name="Pils B."/>
            <person name="Prigge M."/>
            <person name="Reiss B."/>
            <person name="Renner T."/>
            <person name="Rombauts S."/>
            <person name="Rushton P."/>
            <person name="Sanderfoot A."/>
            <person name="Schween G."/>
            <person name="Shiu S.-H."/>
            <person name="Stueber K."/>
            <person name="Theodoulou F.L."/>
            <person name="Tu H."/>
            <person name="Van de Peer Y."/>
            <person name="Verrier P.J."/>
            <person name="Waters E."/>
            <person name="Wood A."/>
            <person name="Yang L."/>
            <person name="Cove D."/>
            <person name="Cuming A."/>
            <person name="Hasebe M."/>
            <person name="Lucas S."/>
            <person name="Mishler D.B."/>
            <person name="Reski R."/>
            <person name="Grigoriev I."/>
            <person name="Quatrano R.S."/>
            <person name="Boore J.L."/>
        </authorList>
    </citation>
    <scope>NUCLEOTIDE SEQUENCE [LARGE SCALE GENOMIC DNA]</scope>
    <source>
        <strain evidence="2 3">cv. Gransden 2004</strain>
    </source>
</reference>
<sequence length="74" mass="8401">MVLCQITLQLVGHPSGHSHCAEISEFLRLLLGPFSFAPSFDYLPVFPFIYGRSFTCAYSGRRFFQTDSSLDFMV</sequence>
<name>A0A2K1IUN2_PHYPA</name>
<dbReference type="Gramene" id="Pp3c20_9009V3.1">
    <property type="protein sequence ID" value="PAC:32946846.CDS.1"/>
    <property type="gene ID" value="Pp3c20_9009"/>
</dbReference>
<organism evidence="1">
    <name type="scientific">Physcomitrium patens</name>
    <name type="common">Spreading-leaved earth moss</name>
    <name type="synonym">Physcomitrella patens</name>
    <dbReference type="NCBI Taxonomy" id="3218"/>
    <lineage>
        <taxon>Eukaryota</taxon>
        <taxon>Viridiplantae</taxon>
        <taxon>Streptophyta</taxon>
        <taxon>Embryophyta</taxon>
        <taxon>Bryophyta</taxon>
        <taxon>Bryophytina</taxon>
        <taxon>Bryopsida</taxon>
        <taxon>Funariidae</taxon>
        <taxon>Funariales</taxon>
        <taxon>Funariaceae</taxon>
        <taxon>Physcomitrium</taxon>
    </lineage>
</organism>